<reference evidence="1" key="1">
    <citation type="journal article" date="2014" name="Front. Microbiol.">
        <title>High frequency of phylogenetically diverse reductive dehalogenase-homologous genes in deep subseafloor sedimentary metagenomes.</title>
        <authorList>
            <person name="Kawai M."/>
            <person name="Futagami T."/>
            <person name="Toyoda A."/>
            <person name="Takaki Y."/>
            <person name="Nishi S."/>
            <person name="Hori S."/>
            <person name="Arai W."/>
            <person name="Tsubouchi T."/>
            <person name="Morono Y."/>
            <person name="Uchiyama I."/>
            <person name="Ito T."/>
            <person name="Fujiyama A."/>
            <person name="Inagaki F."/>
            <person name="Takami H."/>
        </authorList>
    </citation>
    <scope>NUCLEOTIDE SEQUENCE</scope>
    <source>
        <strain evidence="1">Expedition CK06-06</strain>
    </source>
</reference>
<protein>
    <submittedName>
        <fullName evidence="1">Uncharacterized protein</fullName>
    </submittedName>
</protein>
<gene>
    <name evidence="1" type="ORF">S03H2_18123</name>
</gene>
<organism evidence="1">
    <name type="scientific">marine sediment metagenome</name>
    <dbReference type="NCBI Taxonomy" id="412755"/>
    <lineage>
        <taxon>unclassified sequences</taxon>
        <taxon>metagenomes</taxon>
        <taxon>ecological metagenomes</taxon>
    </lineage>
</organism>
<evidence type="ECO:0000313" key="1">
    <source>
        <dbReference type="EMBL" id="GAH36340.1"/>
    </source>
</evidence>
<dbReference type="AlphaFoldDB" id="X1FUW8"/>
<accession>X1FUW8</accession>
<dbReference type="EMBL" id="BARU01009385">
    <property type="protein sequence ID" value="GAH36340.1"/>
    <property type="molecule type" value="Genomic_DNA"/>
</dbReference>
<sequence length="108" mass="11679">MAYSLKLFLAIPFVVYAGGKWYENGTLHSGSVAEWNRATYANKLATAADWAITRPQIKAKVKNSESIDTLRPFAIELVTCVNEAAAGQGYGSISMAEVAASCMILMGW</sequence>
<comment type="caution">
    <text evidence="1">The sequence shown here is derived from an EMBL/GenBank/DDBJ whole genome shotgun (WGS) entry which is preliminary data.</text>
</comment>
<name>X1FUW8_9ZZZZ</name>
<proteinExistence type="predicted"/>